<dbReference type="PANTHER" id="PTHR42756:SF1">
    <property type="entry name" value="TRANSCRIPTIONAL REPRESSOR OF EMRAB OPERON"/>
    <property type="match status" value="1"/>
</dbReference>
<proteinExistence type="predicted"/>
<dbReference type="Proteomes" id="UP000460949">
    <property type="component" value="Unassembled WGS sequence"/>
</dbReference>
<keyword evidence="3" id="KW-0804">Transcription</keyword>
<evidence type="ECO:0000259" key="4">
    <source>
        <dbReference type="PROSITE" id="PS50995"/>
    </source>
</evidence>
<gene>
    <name evidence="5" type="ORF">GLW04_17830</name>
</gene>
<dbReference type="Pfam" id="PF01047">
    <property type="entry name" value="MarR"/>
    <property type="match status" value="1"/>
</dbReference>
<evidence type="ECO:0000256" key="2">
    <source>
        <dbReference type="ARBA" id="ARBA00023125"/>
    </source>
</evidence>
<evidence type="ECO:0000256" key="1">
    <source>
        <dbReference type="ARBA" id="ARBA00023015"/>
    </source>
</evidence>
<dbReference type="GO" id="GO:0003677">
    <property type="term" value="F:DNA binding"/>
    <property type="evidence" value="ECO:0007669"/>
    <property type="project" value="UniProtKB-KW"/>
</dbReference>
<dbReference type="SMART" id="SM00347">
    <property type="entry name" value="HTH_MARR"/>
    <property type="match status" value="1"/>
</dbReference>
<accession>A0A845DVQ5</accession>
<dbReference type="InterPro" id="IPR036390">
    <property type="entry name" value="WH_DNA-bd_sf"/>
</dbReference>
<keyword evidence="2" id="KW-0238">DNA-binding</keyword>
<evidence type="ECO:0000313" key="5">
    <source>
        <dbReference type="EMBL" id="MYL21763.1"/>
    </source>
</evidence>
<protein>
    <submittedName>
        <fullName evidence="5">MarR family transcriptional regulator</fullName>
    </submittedName>
</protein>
<sequence>MKKHMDESLGYHIHMVSHFLRNVYNERLGEYGLTHAQGKVIHILAREGEQPQVELQKRLHIKPSSMNGVVESLLKYERISKRPSEEDKRTKLITLTETGMELHEMIVTTIKEIETEAFADLSQEEQQIMTSWLKRTQERIKSQTAGREDV</sequence>
<dbReference type="Gene3D" id="1.10.10.10">
    <property type="entry name" value="Winged helix-like DNA-binding domain superfamily/Winged helix DNA-binding domain"/>
    <property type="match status" value="1"/>
</dbReference>
<dbReference type="EMBL" id="WMET01000006">
    <property type="protein sequence ID" value="MYL21763.1"/>
    <property type="molecule type" value="Genomic_DNA"/>
</dbReference>
<name>A0A845DVQ5_9BACI</name>
<dbReference type="SUPFAM" id="SSF46785">
    <property type="entry name" value="Winged helix' DNA-binding domain"/>
    <property type="match status" value="1"/>
</dbReference>
<dbReference type="InterPro" id="IPR036388">
    <property type="entry name" value="WH-like_DNA-bd_sf"/>
</dbReference>
<dbReference type="InterPro" id="IPR000835">
    <property type="entry name" value="HTH_MarR-typ"/>
</dbReference>
<dbReference type="RefSeq" id="WP_160839703.1">
    <property type="nucleotide sequence ID" value="NZ_WMET01000006.1"/>
</dbReference>
<dbReference type="PANTHER" id="PTHR42756">
    <property type="entry name" value="TRANSCRIPTIONAL REGULATOR, MARR"/>
    <property type="match status" value="1"/>
</dbReference>
<evidence type="ECO:0000313" key="6">
    <source>
        <dbReference type="Proteomes" id="UP000460949"/>
    </source>
</evidence>
<dbReference type="GO" id="GO:0003700">
    <property type="term" value="F:DNA-binding transcription factor activity"/>
    <property type="evidence" value="ECO:0007669"/>
    <property type="project" value="InterPro"/>
</dbReference>
<evidence type="ECO:0000256" key="3">
    <source>
        <dbReference type="ARBA" id="ARBA00023163"/>
    </source>
</evidence>
<dbReference type="AlphaFoldDB" id="A0A845DVQ5"/>
<dbReference type="PROSITE" id="PS50995">
    <property type="entry name" value="HTH_MARR_2"/>
    <property type="match status" value="1"/>
</dbReference>
<comment type="caution">
    <text evidence="5">The sequence shown here is derived from an EMBL/GenBank/DDBJ whole genome shotgun (WGS) entry which is preliminary data.</text>
</comment>
<reference evidence="5 6" key="1">
    <citation type="submission" date="2019-11" db="EMBL/GenBank/DDBJ databases">
        <title>Genome sequences of 17 halophilic strains isolated from different environments.</title>
        <authorList>
            <person name="Furrow R.E."/>
        </authorList>
    </citation>
    <scope>NUCLEOTIDE SEQUENCE [LARGE SCALE GENOMIC DNA]</scope>
    <source>
        <strain evidence="5 6">22511_23_Filter</strain>
    </source>
</reference>
<keyword evidence="1" id="KW-0805">Transcription regulation</keyword>
<dbReference type="PRINTS" id="PR00598">
    <property type="entry name" value="HTHMARR"/>
</dbReference>
<feature type="domain" description="HTH marR-type" evidence="4">
    <location>
        <begin position="6"/>
        <end position="138"/>
    </location>
</feature>
<organism evidence="5 6">
    <name type="scientific">Halobacillus litoralis</name>
    <dbReference type="NCBI Taxonomy" id="45668"/>
    <lineage>
        <taxon>Bacteria</taxon>
        <taxon>Bacillati</taxon>
        <taxon>Bacillota</taxon>
        <taxon>Bacilli</taxon>
        <taxon>Bacillales</taxon>
        <taxon>Bacillaceae</taxon>
        <taxon>Halobacillus</taxon>
    </lineage>
</organism>